<evidence type="ECO:0000256" key="1">
    <source>
        <dbReference type="SAM" id="MobiDB-lite"/>
    </source>
</evidence>
<dbReference type="RefSeq" id="WP_300953084.1">
    <property type="nucleotide sequence ID" value="NZ_JAUHJQ010000005.1"/>
</dbReference>
<sequence>MTEQSNEDLSPLDLSEVADESAEESTGHERAIVGDGPGGDTVPEDDAQ</sequence>
<feature type="region of interest" description="Disordered" evidence="1">
    <location>
        <begin position="1"/>
        <end position="48"/>
    </location>
</feature>
<proteinExistence type="predicted"/>
<evidence type="ECO:0000313" key="2">
    <source>
        <dbReference type="EMBL" id="MDN4173982.1"/>
    </source>
</evidence>
<dbReference type="EMBL" id="JAUHJQ010000005">
    <property type="protein sequence ID" value="MDN4173982.1"/>
    <property type="molecule type" value="Genomic_DNA"/>
</dbReference>
<comment type="caution">
    <text evidence="2">The sequence shown here is derived from an EMBL/GenBank/DDBJ whole genome shotgun (WGS) entry which is preliminary data.</text>
</comment>
<name>A0ABT8FIL6_9ACTN</name>
<accession>A0ABT8FIL6</accession>
<keyword evidence="3" id="KW-1185">Reference proteome</keyword>
<dbReference type="Proteomes" id="UP001168620">
    <property type="component" value="Unassembled WGS sequence"/>
</dbReference>
<organism evidence="2 3">
    <name type="scientific">Nocardioides oceani</name>
    <dbReference type="NCBI Taxonomy" id="3058369"/>
    <lineage>
        <taxon>Bacteria</taxon>
        <taxon>Bacillati</taxon>
        <taxon>Actinomycetota</taxon>
        <taxon>Actinomycetes</taxon>
        <taxon>Propionibacteriales</taxon>
        <taxon>Nocardioidaceae</taxon>
        <taxon>Nocardioides</taxon>
    </lineage>
</organism>
<evidence type="ECO:0000313" key="3">
    <source>
        <dbReference type="Proteomes" id="UP001168620"/>
    </source>
</evidence>
<gene>
    <name evidence="2" type="ORF">QWY28_13555</name>
</gene>
<reference evidence="2" key="1">
    <citation type="submission" date="2023-06" db="EMBL/GenBank/DDBJ databases">
        <title>Draft genome sequence of Nocardioides sp. SOB77.</title>
        <authorList>
            <person name="Zhang G."/>
        </authorList>
    </citation>
    <scope>NUCLEOTIDE SEQUENCE</scope>
    <source>
        <strain evidence="2">SOB77</strain>
    </source>
</reference>
<protein>
    <submittedName>
        <fullName evidence="2">Uncharacterized protein</fullName>
    </submittedName>
</protein>